<dbReference type="SUPFAM" id="SSF47413">
    <property type="entry name" value="lambda repressor-like DNA-binding domains"/>
    <property type="match status" value="1"/>
</dbReference>
<dbReference type="CDD" id="cd00093">
    <property type="entry name" value="HTH_XRE"/>
    <property type="match status" value="1"/>
</dbReference>
<dbReference type="Pfam" id="PF01381">
    <property type="entry name" value="HTH_3"/>
    <property type="match status" value="1"/>
</dbReference>
<organism evidence="3 4">
    <name type="scientific">Dorea formicigenerans</name>
    <dbReference type="NCBI Taxonomy" id="39486"/>
    <lineage>
        <taxon>Bacteria</taxon>
        <taxon>Bacillati</taxon>
        <taxon>Bacillota</taxon>
        <taxon>Clostridia</taxon>
        <taxon>Lachnospirales</taxon>
        <taxon>Lachnospiraceae</taxon>
        <taxon>Dorea</taxon>
    </lineage>
</organism>
<evidence type="ECO:0000259" key="1">
    <source>
        <dbReference type="PROSITE" id="PS50943"/>
    </source>
</evidence>
<dbReference type="Proteomes" id="UP000284152">
    <property type="component" value="Unassembled WGS sequence"/>
</dbReference>
<proteinExistence type="predicted"/>
<dbReference type="SMART" id="SM00530">
    <property type="entry name" value="HTH_XRE"/>
    <property type="match status" value="1"/>
</dbReference>
<evidence type="ECO:0000313" key="3">
    <source>
        <dbReference type="EMBL" id="RHL87852.1"/>
    </source>
</evidence>
<feature type="domain" description="HTH cro/C1-type" evidence="1">
    <location>
        <begin position="53"/>
        <end position="97"/>
    </location>
</feature>
<dbReference type="Gene3D" id="1.10.260.40">
    <property type="entry name" value="lambda repressor-like DNA-binding domains"/>
    <property type="match status" value="1"/>
</dbReference>
<dbReference type="SUPFAM" id="SSF52980">
    <property type="entry name" value="Restriction endonuclease-like"/>
    <property type="match status" value="1"/>
</dbReference>
<name>A0A415MZ65_9FIRM</name>
<dbReference type="GO" id="GO:0003677">
    <property type="term" value="F:DNA binding"/>
    <property type="evidence" value="ECO:0007669"/>
    <property type="project" value="InterPro"/>
</dbReference>
<dbReference type="Pfam" id="PF05685">
    <property type="entry name" value="Uma2"/>
    <property type="match status" value="1"/>
</dbReference>
<accession>A0A415MZ65</accession>
<dbReference type="Gene3D" id="3.90.1570.10">
    <property type="entry name" value="tt1808, chain A"/>
    <property type="match status" value="1"/>
</dbReference>
<dbReference type="InterPro" id="IPR012296">
    <property type="entry name" value="Nuclease_put_TT1808"/>
</dbReference>
<dbReference type="InterPro" id="IPR001387">
    <property type="entry name" value="Cro/C1-type_HTH"/>
</dbReference>
<dbReference type="Proteomes" id="UP000283325">
    <property type="component" value="Unassembled WGS sequence"/>
</dbReference>
<dbReference type="EMBL" id="QRNS01000018">
    <property type="protein sequence ID" value="RHK61935.1"/>
    <property type="molecule type" value="Genomic_DNA"/>
</dbReference>
<protein>
    <submittedName>
        <fullName evidence="3">Helix-turn-helix domain-containing protein</fullName>
    </submittedName>
</protein>
<dbReference type="PROSITE" id="PS50943">
    <property type="entry name" value="HTH_CROC1"/>
    <property type="match status" value="1"/>
</dbReference>
<evidence type="ECO:0000313" key="2">
    <source>
        <dbReference type="EMBL" id="RHK61935.1"/>
    </source>
</evidence>
<reference evidence="4 5" key="1">
    <citation type="submission" date="2018-08" db="EMBL/GenBank/DDBJ databases">
        <title>A genome reference for cultivated species of the human gut microbiota.</title>
        <authorList>
            <person name="Zou Y."/>
            <person name="Xue W."/>
            <person name="Luo G."/>
        </authorList>
    </citation>
    <scope>NUCLEOTIDE SEQUENCE [LARGE SCALE GENOMIC DNA]</scope>
    <source>
        <strain evidence="3 4">AF36-1BH</strain>
        <strain evidence="2 5">AF42-21</strain>
    </source>
</reference>
<comment type="caution">
    <text evidence="3">The sequence shown here is derived from an EMBL/GenBank/DDBJ whole genome shotgun (WGS) entry which is preliminary data.</text>
</comment>
<gene>
    <name evidence="2" type="ORF">DW054_11475</name>
    <name evidence="3" type="ORF">DWZ98_08245</name>
</gene>
<dbReference type="PANTHER" id="PTHR34107">
    <property type="entry name" value="SLL0198 PROTEIN-RELATED"/>
    <property type="match status" value="1"/>
</dbReference>
<evidence type="ECO:0000313" key="4">
    <source>
        <dbReference type="Proteomes" id="UP000283325"/>
    </source>
</evidence>
<sequence>MPPSQVILIDFNRLRLFFNFRIFIIDFHPFYRYTNFNKIFQGGAVMKSLGEEFKERKNELGITTEQLSRLSGIPTGTINKILNGETKSPRYATLKALNDVLFRDIDSGIDGIRETAAAYTVSSDKKQGEYTLDDYYALPDDVRAELIDGHLIFLEAPRSVHQELISELLMDIGFYIRKNKGPCKVLPAPLDVQLDCDNRTMIQPDISVICQLDRLVEKGVYGAPDFCIEIVSPSSRSRDYIKKVSKYQNAGVREYWIVDPKRETVLCYYFEGDDYPHMYTFDDIIPVMIYDGKLEINFADIKDRLI</sequence>
<dbReference type="PANTHER" id="PTHR34107:SF4">
    <property type="entry name" value="SLL1222 PROTEIN"/>
    <property type="match status" value="1"/>
</dbReference>
<dbReference type="InterPro" id="IPR008538">
    <property type="entry name" value="Uma2"/>
</dbReference>
<dbReference type="AlphaFoldDB" id="A0A415MZ65"/>
<dbReference type="InterPro" id="IPR010982">
    <property type="entry name" value="Lambda_DNA-bd_dom_sf"/>
</dbReference>
<evidence type="ECO:0000313" key="5">
    <source>
        <dbReference type="Proteomes" id="UP000284152"/>
    </source>
</evidence>
<dbReference type="InterPro" id="IPR011335">
    <property type="entry name" value="Restrct_endonuc-II-like"/>
</dbReference>
<dbReference type="EMBL" id="QRPD01000006">
    <property type="protein sequence ID" value="RHL87852.1"/>
    <property type="molecule type" value="Genomic_DNA"/>
</dbReference>
<dbReference type="CDD" id="cd06260">
    <property type="entry name" value="DUF820-like"/>
    <property type="match status" value="1"/>
</dbReference>